<dbReference type="Gene3D" id="3.90.70.10">
    <property type="entry name" value="Cysteine proteinases"/>
    <property type="match status" value="1"/>
</dbReference>
<dbReference type="PROSITE" id="PS50235">
    <property type="entry name" value="USP_3"/>
    <property type="match status" value="1"/>
</dbReference>
<dbReference type="Proteomes" id="UP000186594">
    <property type="component" value="Unassembled WGS sequence"/>
</dbReference>
<dbReference type="InterPro" id="IPR013083">
    <property type="entry name" value="Znf_RING/FYVE/PHD"/>
</dbReference>
<dbReference type="GO" id="GO:0004843">
    <property type="term" value="F:cysteine-type deubiquitinase activity"/>
    <property type="evidence" value="ECO:0007669"/>
    <property type="project" value="InterPro"/>
</dbReference>
<evidence type="ECO:0000256" key="10">
    <source>
        <dbReference type="PROSITE-ProRule" id="PRU00502"/>
    </source>
</evidence>
<evidence type="ECO:0000313" key="14">
    <source>
        <dbReference type="EMBL" id="OLL23785.1"/>
    </source>
</evidence>
<gene>
    <name evidence="14" type="ORF">NEOLI_001155</name>
</gene>
<dbReference type="InterPro" id="IPR001394">
    <property type="entry name" value="Peptidase_C19_UCH"/>
</dbReference>
<dbReference type="InterPro" id="IPR028889">
    <property type="entry name" value="USP"/>
</dbReference>
<organism evidence="14 15">
    <name type="scientific">Neolecta irregularis (strain DAH-3)</name>
    <dbReference type="NCBI Taxonomy" id="1198029"/>
    <lineage>
        <taxon>Eukaryota</taxon>
        <taxon>Fungi</taxon>
        <taxon>Dikarya</taxon>
        <taxon>Ascomycota</taxon>
        <taxon>Taphrinomycotina</taxon>
        <taxon>Neolectales</taxon>
        <taxon>Neolectaceae</taxon>
        <taxon>Neolecta</taxon>
    </lineage>
</organism>
<feature type="domain" description="UBP-type" evidence="13">
    <location>
        <begin position="31"/>
        <end position="149"/>
    </location>
</feature>
<dbReference type="PROSITE" id="PS50271">
    <property type="entry name" value="ZF_UBP"/>
    <property type="match status" value="1"/>
</dbReference>
<keyword evidence="8" id="KW-0508">mRNA splicing</keyword>
<keyword evidence="4" id="KW-0479">Metal-binding</keyword>
<dbReference type="InterPro" id="IPR050185">
    <property type="entry name" value="Ub_carboxyl-term_hydrolase"/>
</dbReference>
<evidence type="ECO:0000313" key="15">
    <source>
        <dbReference type="Proteomes" id="UP000186594"/>
    </source>
</evidence>
<dbReference type="GO" id="GO:0005681">
    <property type="term" value="C:spliceosomal complex"/>
    <property type="evidence" value="ECO:0007669"/>
    <property type="project" value="UniProtKB-KW"/>
</dbReference>
<evidence type="ECO:0000259" key="12">
    <source>
        <dbReference type="PROSITE" id="PS50235"/>
    </source>
</evidence>
<keyword evidence="5" id="KW-0747">Spliceosome</keyword>
<dbReference type="EMBL" id="LXFE01001251">
    <property type="protein sequence ID" value="OLL23785.1"/>
    <property type="molecule type" value="Genomic_DNA"/>
</dbReference>
<dbReference type="Pfam" id="PF02148">
    <property type="entry name" value="zf-UBP"/>
    <property type="match status" value="1"/>
</dbReference>
<dbReference type="GO" id="GO:0000245">
    <property type="term" value="P:spliceosomal complex assembly"/>
    <property type="evidence" value="ECO:0007669"/>
    <property type="project" value="InterPro"/>
</dbReference>
<keyword evidence="7" id="KW-0862">Zinc</keyword>
<dbReference type="PANTHER" id="PTHR21646">
    <property type="entry name" value="UBIQUITIN CARBOXYL-TERMINAL HYDROLASE"/>
    <property type="match status" value="1"/>
</dbReference>
<dbReference type="InterPro" id="IPR038765">
    <property type="entry name" value="Papain-like_cys_pep_sf"/>
</dbReference>
<reference evidence="14 15" key="1">
    <citation type="submission" date="2016-04" db="EMBL/GenBank/DDBJ databases">
        <title>Evolutionary innovation and constraint leading to complex multicellularity in the Ascomycota.</title>
        <authorList>
            <person name="Cisse O."/>
            <person name="Nguyen A."/>
            <person name="Hewitt D.A."/>
            <person name="Jedd G."/>
            <person name="Stajich J.E."/>
        </authorList>
    </citation>
    <scope>NUCLEOTIDE SEQUENCE [LARGE SCALE GENOMIC DNA]</scope>
    <source>
        <strain evidence="14 15">DAH-3</strain>
    </source>
</reference>
<dbReference type="SMART" id="SM00290">
    <property type="entry name" value="ZnF_UBP"/>
    <property type="match status" value="1"/>
</dbReference>
<dbReference type="FunFam" id="3.30.40.10:FF:000068">
    <property type="entry name" value="U4/U6.U5 tri-snRNP-associated protein 2"/>
    <property type="match status" value="1"/>
</dbReference>
<keyword evidence="6 10" id="KW-0863">Zinc-finger</keyword>
<evidence type="ECO:0000256" key="4">
    <source>
        <dbReference type="ARBA" id="ARBA00022723"/>
    </source>
</evidence>
<evidence type="ECO:0000256" key="9">
    <source>
        <dbReference type="ARBA" id="ARBA00023242"/>
    </source>
</evidence>
<feature type="region of interest" description="Disordered" evidence="11">
    <location>
        <begin position="1"/>
        <end position="34"/>
    </location>
</feature>
<feature type="domain" description="USP" evidence="12">
    <location>
        <begin position="174"/>
        <end position="490"/>
    </location>
</feature>
<dbReference type="InterPro" id="IPR033809">
    <property type="entry name" value="USP39"/>
</dbReference>
<comment type="subcellular location">
    <subcellularLocation>
        <location evidence="1">Nucleus</location>
    </subcellularLocation>
</comment>
<dbReference type="OrthoDB" id="10263353at2759"/>
<dbReference type="GO" id="GO:0008270">
    <property type="term" value="F:zinc ion binding"/>
    <property type="evidence" value="ECO:0007669"/>
    <property type="project" value="UniProtKB-KW"/>
</dbReference>
<evidence type="ECO:0000256" key="1">
    <source>
        <dbReference type="ARBA" id="ARBA00004123"/>
    </source>
</evidence>
<evidence type="ECO:0000256" key="11">
    <source>
        <dbReference type="SAM" id="MobiDB-lite"/>
    </source>
</evidence>
<keyword evidence="15" id="KW-1185">Reference proteome</keyword>
<dbReference type="CDD" id="cd02669">
    <property type="entry name" value="Peptidase_C19M"/>
    <property type="match status" value="1"/>
</dbReference>
<protein>
    <submittedName>
        <fullName evidence="14">Putative mRNA-splicing protein ubp10</fullName>
    </submittedName>
</protein>
<accession>A0A1U7LM98</accession>
<dbReference type="GO" id="GO:0016579">
    <property type="term" value="P:protein deubiquitination"/>
    <property type="evidence" value="ECO:0007669"/>
    <property type="project" value="InterPro"/>
</dbReference>
<dbReference type="SUPFAM" id="SSF54001">
    <property type="entry name" value="Cysteine proteinases"/>
    <property type="match status" value="1"/>
</dbReference>
<evidence type="ECO:0000256" key="7">
    <source>
        <dbReference type="ARBA" id="ARBA00022833"/>
    </source>
</evidence>
<evidence type="ECO:0000256" key="5">
    <source>
        <dbReference type="ARBA" id="ARBA00022728"/>
    </source>
</evidence>
<evidence type="ECO:0000256" key="8">
    <source>
        <dbReference type="ARBA" id="ARBA00023187"/>
    </source>
</evidence>
<dbReference type="Gene3D" id="3.30.40.10">
    <property type="entry name" value="Zinc/RING finger domain, C3HC4 (zinc finger)"/>
    <property type="match status" value="1"/>
</dbReference>
<dbReference type="OMA" id="QLRRFKC"/>
<dbReference type="PANTHER" id="PTHR21646:SF16">
    <property type="entry name" value="U4_U6.U5 TRI-SNRNP-ASSOCIATED PROTEIN 2"/>
    <property type="match status" value="1"/>
</dbReference>
<evidence type="ECO:0000256" key="3">
    <source>
        <dbReference type="ARBA" id="ARBA00022664"/>
    </source>
</evidence>
<keyword evidence="3" id="KW-0507">mRNA processing</keyword>
<evidence type="ECO:0000259" key="13">
    <source>
        <dbReference type="PROSITE" id="PS50271"/>
    </source>
</evidence>
<keyword evidence="9" id="KW-0539">Nucleus</keyword>
<feature type="compositionally biased region" description="Polar residues" evidence="11">
    <location>
        <begin position="7"/>
        <end position="20"/>
    </location>
</feature>
<dbReference type="SUPFAM" id="SSF57850">
    <property type="entry name" value="RING/U-box"/>
    <property type="match status" value="1"/>
</dbReference>
<dbReference type="AlphaFoldDB" id="A0A1U7LM98"/>
<dbReference type="InterPro" id="IPR001607">
    <property type="entry name" value="Znf_UBP"/>
</dbReference>
<name>A0A1U7LM98_NEOID</name>
<evidence type="ECO:0000256" key="2">
    <source>
        <dbReference type="ARBA" id="ARBA00009085"/>
    </source>
</evidence>
<evidence type="ECO:0000256" key="6">
    <source>
        <dbReference type="ARBA" id="ARBA00022771"/>
    </source>
</evidence>
<sequence length="492" mass="56689">MSKRPTKSSSDQISDPSTPSKRQKFETNGVDEVQAEDNVLEFSPEKEIVPPNDNLYLDTIDRTMLDFDFEKLCSVSLSNLNVYACLVCGKYYQGRGQSSHAYFHSLHEDHHVYINLASLKVYILPDGYEVKSATLSDIKYVVNPTYSKEKVSRLDKQPIVAYDLTNKKYLPGFVGLNNIKQNDYLNVVIQALTRVTPLRNFCMLEDLSSRSELVQRFAVLIRKLWNPKSFKAHVSPHELLQEISATSNKKFKLTEQSDPLDFLAWFLNKIHIDLGGSRTKPGTSIIHKVFQGKVRMQTQTVKVLNEGDRARFEGRQVTEQIIPFLFLTLELPPPPLFQDEMEKNIIPQVALSTILQKYDGVTIQELSGQRKRFKISQLSPFLILHIKRFTKNNFFAEKNPTIVNFPIKNLDMGPYAEGTPENQSTLYDLVANITHESVTTPTGGEKHVFRVQVRDKSRDEWMQIQDLYVEEIRKEMIFLGESYVQIWERQKL</sequence>
<comment type="caution">
    <text evidence="14">The sequence shown here is derived from an EMBL/GenBank/DDBJ whole genome shotgun (WGS) entry which is preliminary data.</text>
</comment>
<dbReference type="STRING" id="1198029.A0A1U7LM98"/>
<proteinExistence type="inferred from homology"/>
<comment type="similarity">
    <text evidence="2">Belongs to the peptidase C19 family.</text>
</comment>
<dbReference type="Pfam" id="PF00443">
    <property type="entry name" value="UCH"/>
    <property type="match status" value="1"/>
</dbReference>